<dbReference type="AlphaFoldDB" id="A0A5C8UTF6"/>
<feature type="compositionally biased region" description="Acidic residues" evidence="1">
    <location>
        <begin position="161"/>
        <end position="170"/>
    </location>
</feature>
<reference evidence="2 3" key="1">
    <citation type="submission" date="2019-08" db="EMBL/GenBank/DDBJ databases">
        <title>Bacterial whole genome sequence for Glaciihabitans sp. CHu50b-6-2.</title>
        <authorList>
            <person name="Jin L."/>
        </authorList>
    </citation>
    <scope>NUCLEOTIDE SEQUENCE [LARGE SCALE GENOMIC DNA]</scope>
    <source>
        <strain evidence="2 3">CHu50b-6-2</strain>
    </source>
</reference>
<feature type="compositionally biased region" description="Low complexity" evidence="1">
    <location>
        <begin position="11"/>
        <end position="25"/>
    </location>
</feature>
<keyword evidence="3" id="KW-1185">Reference proteome</keyword>
<accession>A0A5C8UTF6</accession>
<protein>
    <submittedName>
        <fullName evidence="2">DUF3027 domain-containing protein</fullName>
    </submittedName>
</protein>
<organism evidence="2 3">
    <name type="scientific">Lacisediminihabitans profunda</name>
    <dbReference type="NCBI Taxonomy" id="2594790"/>
    <lineage>
        <taxon>Bacteria</taxon>
        <taxon>Bacillati</taxon>
        <taxon>Actinomycetota</taxon>
        <taxon>Actinomycetes</taxon>
        <taxon>Micrococcales</taxon>
        <taxon>Microbacteriaceae</taxon>
        <taxon>Lacisediminihabitans</taxon>
    </lineage>
</organism>
<feature type="region of interest" description="Disordered" evidence="1">
    <location>
        <begin position="1"/>
        <end position="25"/>
    </location>
</feature>
<evidence type="ECO:0000313" key="3">
    <source>
        <dbReference type="Proteomes" id="UP000321379"/>
    </source>
</evidence>
<feature type="compositionally biased region" description="Acidic residues" evidence="1">
    <location>
        <begin position="123"/>
        <end position="151"/>
    </location>
</feature>
<comment type="caution">
    <text evidence="2">The sequence shown here is derived from an EMBL/GenBank/DDBJ whole genome shotgun (WGS) entry which is preliminary data.</text>
</comment>
<feature type="compositionally biased region" description="Acidic residues" evidence="1">
    <location>
        <begin position="197"/>
        <end position="211"/>
    </location>
</feature>
<evidence type="ECO:0000313" key="2">
    <source>
        <dbReference type="EMBL" id="TXN30886.1"/>
    </source>
</evidence>
<name>A0A5C8UTF6_9MICO</name>
<dbReference type="Pfam" id="PF11228">
    <property type="entry name" value="DUF3027"/>
    <property type="match status" value="1"/>
</dbReference>
<dbReference type="InterPro" id="IPR021391">
    <property type="entry name" value="DUF3027"/>
</dbReference>
<dbReference type="Proteomes" id="UP000321379">
    <property type="component" value="Unassembled WGS sequence"/>
</dbReference>
<dbReference type="EMBL" id="VRMG01000005">
    <property type="protein sequence ID" value="TXN30886.1"/>
    <property type="molecule type" value="Genomic_DNA"/>
</dbReference>
<proteinExistence type="predicted"/>
<sequence length="233" mass="24532">MSSMPELDTVPESASTPESSTASIAATPADFELGRTALLEITSAASVGAPAGSIDLGDGVVTVYFDSLLAGYPGWRWTVSIAHVDGEASALETELTPGDDALLSPAWIPWVDRLADLQVAEDGFEADDSDDDDDDEDEDEDEDDDDDDDLGSDVLHGGDLDGVDIDEAVDPELGNSLDDHIEDDDELELGVAPVGVEDSDESEGDSDDAGPEPEAVAGGEEWPEYGQEHDKSY</sequence>
<gene>
    <name evidence="2" type="ORF">FVP33_04550</name>
</gene>
<feature type="region of interest" description="Disordered" evidence="1">
    <location>
        <begin position="123"/>
        <end position="233"/>
    </location>
</feature>
<evidence type="ECO:0000256" key="1">
    <source>
        <dbReference type="SAM" id="MobiDB-lite"/>
    </source>
</evidence>